<dbReference type="VEuPathDB" id="MicrosporidiaDB:NAPIS_ORF01098"/>
<dbReference type="Proteomes" id="UP000053780">
    <property type="component" value="Unassembled WGS sequence"/>
</dbReference>
<reference evidence="1 2" key="1">
    <citation type="journal article" date="2013" name="BMC Genomics">
        <title>Genome sequencing and comparative genomics of honey bee microsporidia, Nosema apis reveal novel insights into host-parasite interactions.</title>
        <authorList>
            <person name="Chen Yp."/>
            <person name="Pettis J.S."/>
            <person name="Zhao Y."/>
            <person name="Liu X."/>
            <person name="Tallon L.J."/>
            <person name="Sadzewicz L.D."/>
            <person name="Li R."/>
            <person name="Zheng H."/>
            <person name="Huang S."/>
            <person name="Zhang X."/>
            <person name="Hamilton M.C."/>
            <person name="Pernal S.F."/>
            <person name="Melathopoulos A.P."/>
            <person name="Yan X."/>
            <person name="Evans J.D."/>
        </authorList>
    </citation>
    <scope>NUCLEOTIDE SEQUENCE [LARGE SCALE GENOMIC DNA]</scope>
    <source>
        <strain evidence="1 2">BRL 01</strain>
    </source>
</reference>
<keyword evidence="2" id="KW-1185">Reference proteome</keyword>
<gene>
    <name evidence="1" type="ORF">NAPIS_ORF01098</name>
</gene>
<accession>T0MK06</accession>
<proteinExistence type="predicted"/>
<protein>
    <submittedName>
        <fullName evidence="1">Inorganic pyrophosphatase exopolyphosphatase</fullName>
    </submittedName>
</protein>
<dbReference type="OrthoDB" id="2188332at2759"/>
<dbReference type="AlphaFoldDB" id="T0MK06"/>
<organism evidence="1 2">
    <name type="scientific">Vairimorpha apis BRL 01</name>
    <dbReference type="NCBI Taxonomy" id="1037528"/>
    <lineage>
        <taxon>Eukaryota</taxon>
        <taxon>Fungi</taxon>
        <taxon>Fungi incertae sedis</taxon>
        <taxon>Microsporidia</taxon>
        <taxon>Nosematidae</taxon>
        <taxon>Vairimorpha</taxon>
    </lineage>
</organism>
<evidence type="ECO:0000313" key="2">
    <source>
        <dbReference type="Proteomes" id="UP000053780"/>
    </source>
</evidence>
<sequence length="577" mass="67760">MNLFEDDFVKYIIPILTELLKIIPKDFDYSIIFRKGAEFPESTIEFINERGDDVNLKDIIDLSSKLPINIGMLIFFNNLKNKSPNCENVSLMYEYMLKGLRTNLTTFLVSLEFWNKFFSSKNKDEFVDYILTEVVVIFSNMEVSQRLESESEVFGFFNLIIKKFPQKILEFLQTKGDKLERKIGLYFIKKLHTFNPDINLSSLHFSDIIINGTIMEFTNNPRSIDIIKELDLSDKESAKLVIKIINKFALSNDMLNEIIKASIFSDKENANEVIVECCIKLNNIESFDGNWDLDKYIRFFYYLRRIPMRVCQYAPNFYNEFLLKSPFDRCFSILKMLGNFPKELYEKIYNDIYRYSYEDLSWFNCDLLIYMQIQEPYIRREVARILHDWTENETTDALIQCVRSLLNVISAGINNSNAINIAYKPIDILFDLLNIDDSGIVRRICEMFCMYKNVYDVKKATYYLIVNYNSSFVEASHLNISSALTKCIKEKDGPEALSSILCDVTYDNCKNLQTECLKYNTKRAQALVRNFLQRFKGKPLNTLYEDNFKIKEQNFLNKSNMKTTSGLDVEFDNTFFN</sequence>
<evidence type="ECO:0000313" key="1">
    <source>
        <dbReference type="EMBL" id="EQB61330.1"/>
    </source>
</evidence>
<dbReference type="HOGENOM" id="CLU_022546_0_0_1"/>
<name>T0MK06_9MICR</name>
<dbReference type="EMBL" id="KE647152">
    <property type="protein sequence ID" value="EQB61330.1"/>
    <property type="molecule type" value="Genomic_DNA"/>
</dbReference>